<organism evidence="13">
    <name type="scientific">Drosophila rhopaloa</name>
    <name type="common">Fruit fly</name>
    <dbReference type="NCBI Taxonomy" id="1041015"/>
    <lineage>
        <taxon>Eukaryota</taxon>
        <taxon>Metazoa</taxon>
        <taxon>Ecdysozoa</taxon>
        <taxon>Arthropoda</taxon>
        <taxon>Hexapoda</taxon>
        <taxon>Insecta</taxon>
        <taxon>Pterygota</taxon>
        <taxon>Neoptera</taxon>
        <taxon>Endopterygota</taxon>
        <taxon>Diptera</taxon>
        <taxon>Brachycera</taxon>
        <taxon>Muscomorpha</taxon>
        <taxon>Ephydroidea</taxon>
        <taxon>Drosophilidae</taxon>
        <taxon>Drosophila</taxon>
        <taxon>Sophophora</taxon>
    </lineage>
</organism>
<proteinExistence type="predicted"/>
<dbReference type="EnsemblMetazoa" id="XM_017131444.1">
    <property type="protein sequence ID" value="XP_016986933.1"/>
    <property type="gene ID" value="LOC108049984"/>
</dbReference>
<dbReference type="PANTHER" id="PTHR22655">
    <property type="entry name" value="ATP-DEPENDENT RNA HELICASE TDRD12-RELATED"/>
    <property type="match status" value="1"/>
</dbReference>
<dbReference type="PANTHER" id="PTHR22655:SF2">
    <property type="entry name" value="ATP-DEPENDENT RNA HELICASE TDRD12-RELATED"/>
    <property type="match status" value="1"/>
</dbReference>
<dbReference type="GO" id="GO:0005524">
    <property type="term" value="F:ATP binding"/>
    <property type="evidence" value="ECO:0007669"/>
    <property type="project" value="UniProtKB-KW"/>
</dbReference>
<evidence type="ECO:0000256" key="1">
    <source>
        <dbReference type="ARBA" id="ARBA00012552"/>
    </source>
</evidence>
<dbReference type="Pfam" id="PF00270">
    <property type="entry name" value="DEAD"/>
    <property type="match status" value="1"/>
</dbReference>
<dbReference type="AlphaFoldDB" id="A0A6P4FHP0"/>
<protein>
    <recommendedName>
        <fullName evidence="1">RNA helicase</fullName>
        <ecNumber evidence="1">3.6.4.13</ecNumber>
    </recommendedName>
</protein>
<feature type="coiled-coil region" evidence="8">
    <location>
        <begin position="768"/>
        <end position="798"/>
    </location>
</feature>
<evidence type="ECO:0000256" key="2">
    <source>
        <dbReference type="ARBA" id="ARBA00022737"/>
    </source>
</evidence>
<dbReference type="GO" id="GO:0003724">
    <property type="term" value="F:RNA helicase activity"/>
    <property type="evidence" value="ECO:0007669"/>
    <property type="project" value="UniProtKB-EC"/>
</dbReference>
<keyword evidence="12" id="KW-1185">Reference proteome</keyword>
<feature type="compositionally biased region" description="Polar residues" evidence="9">
    <location>
        <begin position="837"/>
        <end position="849"/>
    </location>
</feature>
<dbReference type="Proteomes" id="UP001652680">
    <property type="component" value="Unassembled WGS sequence"/>
</dbReference>
<keyword evidence="4" id="KW-0378">Hydrolase</keyword>
<keyword evidence="2" id="KW-0677">Repeat</keyword>
<reference evidence="12" key="1">
    <citation type="journal article" date="2021" name="Elife">
        <title>Highly contiguous assemblies of 101 drosophilid genomes.</title>
        <authorList>
            <person name="Kim B.Y."/>
            <person name="Wang J.R."/>
            <person name="Miller D.E."/>
            <person name="Barmina O."/>
            <person name="Delaney E."/>
            <person name="Thompson A."/>
            <person name="Comeault A.A."/>
            <person name="Peede D."/>
            <person name="D'Agostino E.R."/>
            <person name="Pelaez J."/>
            <person name="Aguilar J.M."/>
            <person name="Haji D."/>
            <person name="Matsunaga T."/>
            <person name="Armstrong E.E."/>
            <person name="Zych M."/>
            <person name="Ogawa Y."/>
            <person name="Stamenkovic-Radak M."/>
            <person name="Jelic M."/>
            <person name="Veselinovic M.S."/>
            <person name="Tanaskovic M."/>
            <person name="Eric P."/>
            <person name="Gao J.J."/>
            <person name="Katoh T.K."/>
            <person name="Toda M.J."/>
            <person name="Watabe H."/>
            <person name="Watada M."/>
            <person name="Davis J.S."/>
            <person name="Moyle L.C."/>
            <person name="Manoli G."/>
            <person name="Bertolini E."/>
            <person name="Kostal V."/>
            <person name="Hawley R.S."/>
            <person name="Takahashi A."/>
            <person name="Jones C.D."/>
            <person name="Price D.K."/>
            <person name="Whiteman N."/>
            <person name="Kopp A."/>
            <person name="Matute D.R."/>
            <person name="Petrov D.A."/>
        </authorList>
    </citation>
    <scope>NUCLEOTIDE SEQUENCE [LARGE SCALE GENOMIC DNA]</scope>
</reference>
<evidence type="ECO:0000256" key="6">
    <source>
        <dbReference type="ARBA" id="ARBA00022840"/>
    </source>
</evidence>
<dbReference type="CTD" id="40512"/>
<reference evidence="11" key="3">
    <citation type="submission" date="2025-05" db="UniProtKB">
        <authorList>
            <consortium name="EnsemblMetazoa"/>
        </authorList>
    </citation>
    <scope>IDENTIFICATION</scope>
</reference>
<evidence type="ECO:0000259" key="10">
    <source>
        <dbReference type="Pfam" id="PF00270"/>
    </source>
</evidence>
<sequence length="1070" mass="121966">MHIISDEKLAKIMEDLDKIRQKSTNSSGTSSSKDTDYEVGDAYSAKDAIRPLVVTNCSEYVVAHARNELRPARQFAEVSMLPHILDTMRKLGLNRLLRLQSYTWPHLAGGAGHGAMIVGAPGSGRTFSYVPSVCHAVCKAIRESRSRPKDLEPGSWQQEQYGAKALILVPDLRRVRQVSALCHALLRKTYNEEWFTLTLNVPSTKSSEFFLRLLNGVGCLVATPAQLVWFWQEAPGLMRFPCLQFLVYDDVDLMSKEQLMNAQQVLQEILPITHSPQVVMVSQTYSPELMAKLSAVNHQPALVFGDIMEAALYGGTRIRISLVPSSAKVNAVIQMLQQRPPNDYRTVIYCVDDRDMQRLVVALKDQRYNCLPYYQNSDMEVREQVHSWQANSRGVILLCTDNCPELIIRDAHTLIHHGMSISWSKFKMRHLMLSGNLSNSLAAEVGPVKVSLHSLVLMDDSNHRELPRLVDFLQLHQEVDPGVVALAKRIRQEMDKARSEQKTLCSQILVLGKCYDSVCENRHHVTHSDRRPDYIPASGDVKVKLVQVYSPTHFCVRLLEHMPPQGTWKTLPYPAVQEMRMQLMLNNESPRYWPPVVGVICLYNTTFTKERVRVLKVAPIQNVNIVQSNLSVEVQALDADTRIFVTDCGRLFECPEAMQREPPMACDLRLLGLVPYSGERSWTEEDCRNVKGMLTQLPKDHFLQAKIQFATAGTLFVRNLVAIVYAGQFKVHLRHLNLAQKLIKSTLAKRCEEATNMILDFFEEVLIQEKEVEEEKEVQESKENAERETQEVVKNELEKNKGTILSGRCLRLAQVALEVGRDNQLQPKLQETRSTIRDASSNQVENYSGKTEEDAKPHSNEDQVSQLYECLMNCARLQLEDKKEPVKESGQVHSDPTEVLNQVVIPIQLPDNVVRPSVTYYQTTSTLELHVCLLEDDYEYQTMLLGSQLFFRATSKSSELIQQFILTLRFPIDKLRHHIRGRTVYISITKSLAYIVPLEFGEYSFLKPNHDGFGKMYDSRKSALKQLVRDLRDFGYSKPEAELQNKSDESEDEDRNLDGIERVDYNEIFD</sequence>
<dbReference type="EC" id="3.6.4.13" evidence="1"/>
<dbReference type="Gene3D" id="3.40.50.300">
    <property type="entry name" value="P-loop containing nucleotide triphosphate hydrolases"/>
    <property type="match status" value="2"/>
</dbReference>
<feature type="compositionally biased region" description="Basic and acidic residues" evidence="9">
    <location>
        <begin position="1056"/>
        <end position="1070"/>
    </location>
</feature>
<keyword evidence="6" id="KW-0067">ATP-binding</keyword>
<evidence type="ECO:0000256" key="3">
    <source>
        <dbReference type="ARBA" id="ARBA00022741"/>
    </source>
</evidence>
<dbReference type="GO" id="GO:0003676">
    <property type="term" value="F:nucleic acid binding"/>
    <property type="evidence" value="ECO:0007669"/>
    <property type="project" value="InterPro"/>
</dbReference>
<name>A0A6P4FHP0_DRORH</name>
<evidence type="ECO:0000256" key="5">
    <source>
        <dbReference type="ARBA" id="ARBA00022806"/>
    </source>
</evidence>
<feature type="region of interest" description="Disordered" evidence="9">
    <location>
        <begin position="826"/>
        <end position="861"/>
    </location>
</feature>
<dbReference type="GO" id="GO:0042078">
    <property type="term" value="P:germ-line stem cell division"/>
    <property type="evidence" value="ECO:0007669"/>
    <property type="project" value="TreeGrafter"/>
</dbReference>
<evidence type="ECO:0000256" key="8">
    <source>
        <dbReference type="SAM" id="Coils"/>
    </source>
</evidence>
<feature type="compositionally biased region" description="Basic and acidic residues" evidence="9">
    <location>
        <begin position="1039"/>
        <end position="1048"/>
    </location>
</feature>
<comment type="catalytic activity">
    <reaction evidence="7">
        <text>ATP + H2O = ADP + phosphate + H(+)</text>
        <dbReference type="Rhea" id="RHEA:13065"/>
        <dbReference type="ChEBI" id="CHEBI:15377"/>
        <dbReference type="ChEBI" id="CHEBI:15378"/>
        <dbReference type="ChEBI" id="CHEBI:30616"/>
        <dbReference type="ChEBI" id="CHEBI:43474"/>
        <dbReference type="ChEBI" id="CHEBI:456216"/>
        <dbReference type="EC" id="3.6.4.13"/>
    </reaction>
</comment>
<keyword evidence="5 13" id="KW-0347">Helicase</keyword>
<accession>A0A6P4FHP0</accession>
<dbReference type="GeneID" id="108049984"/>
<dbReference type="OrthoDB" id="249932at2759"/>
<evidence type="ECO:0000313" key="11">
    <source>
        <dbReference type="EnsemblMetazoa" id="XP_016986933.1"/>
    </source>
</evidence>
<feature type="domain" description="DEAD/DEAH-box helicase" evidence="10">
    <location>
        <begin position="99"/>
        <end position="288"/>
    </location>
</feature>
<evidence type="ECO:0000256" key="7">
    <source>
        <dbReference type="ARBA" id="ARBA00047984"/>
    </source>
</evidence>
<evidence type="ECO:0000256" key="4">
    <source>
        <dbReference type="ARBA" id="ARBA00022801"/>
    </source>
</evidence>
<keyword evidence="3" id="KW-0547">Nucleotide-binding</keyword>
<evidence type="ECO:0000313" key="12">
    <source>
        <dbReference type="Proteomes" id="UP001652680"/>
    </source>
</evidence>
<feature type="compositionally biased region" description="Basic and acidic residues" evidence="9">
    <location>
        <begin position="850"/>
        <end position="861"/>
    </location>
</feature>
<keyword evidence="8" id="KW-0175">Coiled coil</keyword>
<dbReference type="InterPro" id="IPR011545">
    <property type="entry name" value="DEAD/DEAH_box_helicase_dom"/>
</dbReference>
<dbReference type="SUPFAM" id="SSF52540">
    <property type="entry name" value="P-loop containing nucleoside triphosphate hydrolases"/>
    <property type="match status" value="2"/>
</dbReference>
<gene>
    <name evidence="13" type="primary">LOC108049984</name>
    <name evidence="11" type="synonym">108049984</name>
</gene>
<feature type="region of interest" description="Disordered" evidence="9">
    <location>
        <begin position="1039"/>
        <end position="1070"/>
    </location>
</feature>
<evidence type="ECO:0000256" key="9">
    <source>
        <dbReference type="SAM" id="MobiDB-lite"/>
    </source>
</evidence>
<dbReference type="RefSeq" id="XP_016986933.1">
    <property type="nucleotide sequence ID" value="XM_017131444.1"/>
</dbReference>
<dbReference type="InterPro" id="IPR027417">
    <property type="entry name" value="P-loop_NTPase"/>
</dbReference>
<reference evidence="13" key="2">
    <citation type="submission" date="2025-04" db="UniProtKB">
        <authorList>
            <consortium name="RefSeq"/>
        </authorList>
    </citation>
    <scope>IDENTIFICATION</scope>
</reference>
<dbReference type="GO" id="GO:0016787">
    <property type="term" value="F:hydrolase activity"/>
    <property type="evidence" value="ECO:0007669"/>
    <property type="project" value="UniProtKB-KW"/>
</dbReference>
<evidence type="ECO:0000313" key="13">
    <source>
        <dbReference type="RefSeq" id="XP_016986933.1"/>
    </source>
</evidence>